<sequence length="175" mass="18719">MGRGPFLGLALGLSLTLAACSGSDGLRQLNRPPTGPDEFKVVPAKPLSEPESYTFLPVPTPGATNRTDPTPTADAVVELGGSAAALQPAASIPARDGAIVNYSSRYGVTPNIRQVLAESDAEFRNRKARFTNIRIVPVDRYNQAYQQFALNPFAEADRFRRAGIRTPSAPPPTNQ</sequence>
<protein>
    <recommendedName>
        <fullName evidence="3">Pyruvate/2-oxoglutarate dehydrogenase complex, dihydrolipoamide acyltransferase (E2) component</fullName>
    </recommendedName>
</protein>
<evidence type="ECO:0000313" key="2">
    <source>
        <dbReference type="Proteomes" id="UP000215377"/>
    </source>
</evidence>
<dbReference type="Proteomes" id="UP000215377">
    <property type="component" value="Unassembled WGS sequence"/>
</dbReference>
<gene>
    <name evidence="1" type="ORF">ATO3_07960</name>
</gene>
<reference evidence="1 2" key="1">
    <citation type="submission" date="2013-04" db="EMBL/GenBank/DDBJ databases">
        <title>Oceanicola sp. 22II1-22F33 Genome Sequencing.</title>
        <authorList>
            <person name="Lai Q."/>
            <person name="Li G."/>
            <person name="Shao Z."/>
        </authorList>
    </citation>
    <scope>NUCLEOTIDE SEQUENCE [LARGE SCALE GENOMIC DNA]</scope>
    <source>
        <strain evidence="1 2">22II1-22F33</strain>
    </source>
</reference>
<accession>A0A225NT29</accession>
<dbReference type="EMBL" id="AQQR01000002">
    <property type="protein sequence ID" value="OWU76187.1"/>
    <property type="molecule type" value="Genomic_DNA"/>
</dbReference>
<evidence type="ECO:0000313" key="1">
    <source>
        <dbReference type="EMBL" id="OWU76187.1"/>
    </source>
</evidence>
<keyword evidence="2" id="KW-1185">Reference proteome</keyword>
<proteinExistence type="predicted"/>
<dbReference type="PROSITE" id="PS51257">
    <property type="entry name" value="PROKAR_LIPOPROTEIN"/>
    <property type="match status" value="1"/>
</dbReference>
<dbReference type="Pfam" id="PF11233">
    <property type="entry name" value="DUF3035"/>
    <property type="match status" value="1"/>
</dbReference>
<name>A0A225NT29_9RHOB</name>
<evidence type="ECO:0008006" key="3">
    <source>
        <dbReference type="Google" id="ProtNLM"/>
    </source>
</evidence>
<dbReference type="InterPro" id="IPR021395">
    <property type="entry name" value="DUF3035"/>
</dbReference>
<comment type="caution">
    <text evidence="1">The sequence shown here is derived from an EMBL/GenBank/DDBJ whole genome shotgun (WGS) entry which is preliminary data.</text>
</comment>
<dbReference type="AlphaFoldDB" id="A0A225NT29"/>
<organism evidence="1 2">
    <name type="scientific">Marinibacterium profundimaris</name>
    <dbReference type="NCBI Taxonomy" id="1679460"/>
    <lineage>
        <taxon>Bacteria</taxon>
        <taxon>Pseudomonadati</taxon>
        <taxon>Pseudomonadota</taxon>
        <taxon>Alphaproteobacteria</taxon>
        <taxon>Rhodobacterales</taxon>
        <taxon>Paracoccaceae</taxon>
        <taxon>Marinibacterium</taxon>
    </lineage>
</organism>